<dbReference type="Gene3D" id="3.90.1200.10">
    <property type="match status" value="1"/>
</dbReference>
<dbReference type="Pfam" id="PF01636">
    <property type="entry name" value="APH"/>
    <property type="match status" value="1"/>
</dbReference>
<feature type="domain" description="Aminoglycoside phosphotransferase" evidence="1">
    <location>
        <begin position="59"/>
        <end position="269"/>
    </location>
</feature>
<gene>
    <name evidence="2" type="ORF">AVO44_12075</name>
</gene>
<evidence type="ECO:0000313" key="2">
    <source>
        <dbReference type="EMBL" id="KUJ79105.1"/>
    </source>
</evidence>
<name>A0A0X3TTP2_9RHOB</name>
<organism evidence="2 3">
    <name type="scientific">Ruegeria profundi</name>
    <dbReference type="NCBI Taxonomy" id="1685378"/>
    <lineage>
        <taxon>Bacteria</taxon>
        <taxon>Pseudomonadati</taxon>
        <taxon>Pseudomonadota</taxon>
        <taxon>Alphaproteobacteria</taxon>
        <taxon>Rhodobacterales</taxon>
        <taxon>Roseobacteraceae</taxon>
        <taxon>Ruegeria</taxon>
    </lineage>
</organism>
<evidence type="ECO:0000313" key="3">
    <source>
        <dbReference type="Proteomes" id="UP000053690"/>
    </source>
</evidence>
<dbReference type="Proteomes" id="UP000053690">
    <property type="component" value="Unassembled WGS sequence"/>
</dbReference>
<proteinExistence type="predicted"/>
<accession>A0A0X3TTP2</accession>
<keyword evidence="3" id="KW-1185">Reference proteome</keyword>
<dbReference type="InterPro" id="IPR002575">
    <property type="entry name" value="Aminoglycoside_PTrfase"/>
</dbReference>
<dbReference type="STRING" id="1685378.AVO44_12075"/>
<protein>
    <recommendedName>
        <fullName evidence="1">Aminoglycoside phosphotransferase domain-containing protein</fullName>
    </recommendedName>
</protein>
<dbReference type="AlphaFoldDB" id="A0A0X3TTP2"/>
<reference evidence="3" key="1">
    <citation type="submission" date="2015-12" db="EMBL/GenBank/DDBJ databases">
        <authorList>
            <person name="Zhang G."/>
            <person name="Stingl U."/>
        </authorList>
    </citation>
    <scope>NUCLEOTIDE SEQUENCE [LARGE SCALE GENOMIC DNA]</scope>
    <source>
        <strain evidence="3">ZGT108</strain>
    </source>
</reference>
<dbReference type="InterPro" id="IPR011009">
    <property type="entry name" value="Kinase-like_dom_sf"/>
</dbReference>
<sequence length="338" mass="38997">MALQFPQPVFETLNHQTMPTPTLDEYDMASTYAEEFARAQVNSSVKDVTCIYRSHAFPASRLVWKIEKSGRPFALKIDTLSPETGRLSKEFDVLTRLSDHFKGNETNRVVRPVYLAPHGAFMVTEFIDRPTAVDYIYNSSNDDQVAQVYRRAGSWLNTLHSFQAPTEYAFRPRWMTDSINDLSTALPLHIEEASKPMIDAFLSQAKRLKNRPDIRVFSHGDFHGDNLIMGSGTVIGLDFTEARDKLAVYDIVDLLKADIFRDGPASEIDRSGVLRKNKDMFFRQYRHPIDPEILECCLRGRLLKDWLRLWQTDFTCSPFEDRKKHRLHLRLRAAFSTD</sequence>
<dbReference type="SUPFAM" id="SSF56112">
    <property type="entry name" value="Protein kinase-like (PK-like)"/>
    <property type="match status" value="1"/>
</dbReference>
<evidence type="ECO:0000259" key="1">
    <source>
        <dbReference type="Pfam" id="PF01636"/>
    </source>
</evidence>
<dbReference type="EMBL" id="LQBP01000005">
    <property type="protein sequence ID" value="KUJ79105.1"/>
    <property type="molecule type" value="Genomic_DNA"/>
</dbReference>
<comment type="caution">
    <text evidence="2">The sequence shown here is derived from an EMBL/GenBank/DDBJ whole genome shotgun (WGS) entry which is preliminary data.</text>
</comment>